<dbReference type="CDD" id="cd14427">
    <property type="entry name" value="UBA2_HR23A"/>
    <property type="match status" value="1"/>
</dbReference>
<dbReference type="Gene3D" id="1.10.8.10">
    <property type="entry name" value="DNA helicase RuvA subunit, C-terminal domain"/>
    <property type="match status" value="2"/>
</dbReference>
<comment type="function">
    <text evidence="8">Multiubiquitin chain receptor involved in modulation of proteasomal degradation. Involved in nucleotide excision repair.</text>
</comment>
<feature type="domain" description="Ubiquitin-like" evidence="11">
    <location>
        <begin position="1"/>
        <end position="79"/>
    </location>
</feature>
<dbReference type="InterPro" id="IPR036353">
    <property type="entry name" value="XPC-bd_sf"/>
</dbReference>
<dbReference type="Pfam" id="PF00240">
    <property type="entry name" value="ubiquitin"/>
    <property type="match status" value="1"/>
</dbReference>
<dbReference type="Proteomes" id="UP001159405">
    <property type="component" value="Unassembled WGS sequence"/>
</dbReference>
<keyword evidence="4 8" id="KW-0227">DNA damage</keyword>
<dbReference type="SUPFAM" id="SSF46934">
    <property type="entry name" value="UBA-like"/>
    <property type="match status" value="2"/>
</dbReference>
<evidence type="ECO:0000259" key="10">
    <source>
        <dbReference type="PROSITE" id="PS50030"/>
    </source>
</evidence>
<feature type="compositionally biased region" description="Pro residues" evidence="9">
    <location>
        <begin position="79"/>
        <end position="95"/>
    </location>
</feature>
<evidence type="ECO:0000259" key="11">
    <source>
        <dbReference type="PROSITE" id="PS50053"/>
    </source>
</evidence>
<reference evidence="12 13" key="1">
    <citation type="submission" date="2022-05" db="EMBL/GenBank/DDBJ databases">
        <authorList>
            <consortium name="Genoscope - CEA"/>
            <person name="William W."/>
        </authorList>
    </citation>
    <scope>NUCLEOTIDE SEQUENCE [LARGE SCALE GENOMIC DNA]</scope>
</reference>
<evidence type="ECO:0000313" key="13">
    <source>
        <dbReference type="Proteomes" id="UP001159405"/>
    </source>
</evidence>
<keyword evidence="3" id="KW-0677">Repeat</keyword>
<accession>A0ABN8MZD1</accession>
<dbReference type="InterPro" id="IPR009060">
    <property type="entry name" value="UBA-like_sf"/>
</dbReference>
<dbReference type="PROSITE" id="PS50030">
    <property type="entry name" value="UBA"/>
    <property type="match status" value="2"/>
</dbReference>
<dbReference type="SMART" id="SM00165">
    <property type="entry name" value="UBA"/>
    <property type="match status" value="2"/>
</dbReference>
<evidence type="ECO:0000256" key="6">
    <source>
        <dbReference type="ARBA" id="ARBA00023204"/>
    </source>
</evidence>
<comment type="caution">
    <text evidence="12">The sequence shown here is derived from an EMBL/GenBank/DDBJ whole genome shotgun (WGS) entry which is preliminary data.</text>
</comment>
<organism evidence="12 13">
    <name type="scientific">Porites lobata</name>
    <dbReference type="NCBI Taxonomy" id="104759"/>
    <lineage>
        <taxon>Eukaryota</taxon>
        <taxon>Metazoa</taxon>
        <taxon>Cnidaria</taxon>
        <taxon>Anthozoa</taxon>
        <taxon>Hexacorallia</taxon>
        <taxon>Scleractinia</taxon>
        <taxon>Fungiina</taxon>
        <taxon>Poritidae</taxon>
        <taxon>Porites</taxon>
    </lineage>
</organism>
<feature type="compositionally biased region" description="Low complexity" evidence="9">
    <location>
        <begin position="96"/>
        <end position="105"/>
    </location>
</feature>
<dbReference type="InterPro" id="IPR015940">
    <property type="entry name" value="UBA"/>
</dbReference>
<dbReference type="SMART" id="SM00727">
    <property type="entry name" value="STI1"/>
    <property type="match status" value="1"/>
</dbReference>
<feature type="region of interest" description="Disordered" evidence="9">
    <location>
        <begin position="281"/>
        <end position="306"/>
    </location>
</feature>
<sequence>MLITFKTLQQQTFKLEIDDAATVSDLKNKLESEKGEDAYPKSAVKLIYAGKILNDDQPLSEYKIDEKGFVVVMVTKPKPAPAPAPSPPVSTPQPTPVAATDSSSRSTDDTKSESTDATPTTAEEPASTPTEAVSTSDPQSCTQQAESTLVTGAAYETMVIELCSLGFERDQVVRALQASFNNPDRAAEYLMTGIPDLPAEPQAPTEHSESQGEGEGEAAPASAGESGIEFLRNQPQFRELRRLVQQNPQTLPQLLQQIGQDNPELLQLISQHQEEFIAMLNSPNEPGDAAPRVGAPSAQGRPGQERPEMVLNVTAQEKEAIERLKDLGFTEALVVQAYFACDKNEQLAANFLLNTRDDD</sequence>
<keyword evidence="13" id="KW-1185">Reference proteome</keyword>
<comment type="subcellular location">
    <subcellularLocation>
        <location evidence="8">Nucleus</location>
    </subcellularLocation>
    <subcellularLocation>
        <location evidence="8">Cytoplasm</location>
    </subcellularLocation>
</comment>
<dbReference type="NCBIfam" id="TIGR00601">
    <property type="entry name" value="rad23"/>
    <property type="match status" value="1"/>
</dbReference>
<dbReference type="CDD" id="cd01805">
    <property type="entry name" value="Ubl_Rad23"/>
    <property type="match status" value="1"/>
</dbReference>
<evidence type="ECO:0000256" key="7">
    <source>
        <dbReference type="ARBA" id="ARBA00023242"/>
    </source>
</evidence>
<feature type="domain" description="UBA" evidence="10">
    <location>
        <begin position="153"/>
        <end position="193"/>
    </location>
</feature>
<dbReference type="Pfam" id="PF09280">
    <property type="entry name" value="XPC-binding"/>
    <property type="match status" value="1"/>
</dbReference>
<evidence type="ECO:0000256" key="5">
    <source>
        <dbReference type="ARBA" id="ARBA00022942"/>
    </source>
</evidence>
<feature type="compositionally biased region" description="Low complexity" evidence="9">
    <location>
        <begin position="115"/>
        <end position="132"/>
    </location>
</feature>
<keyword evidence="8" id="KW-0963">Cytoplasm</keyword>
<evidence type="ECO:0000256" key="1">
    <source>
        <dbReference type="ARBA" id="ARBA00009878"/>
    </source>
</evidence>
<dbReference type="SUPFAM" id="SSF54236">
    <property type="entry name" value="Ubiquitin-like"/>
    <property type="match status" value="1"/>
</dbReference>
<dbReference type="InterPro" id="IPR041811">
    <property type="entry name" value="RAD23A/B_UBA1"/>
</dbReference>
<proteinExistence type="inferred from homology"/>
<evidence type="ECO:0000256" key="8">
    <source>
        <dbReference type="RuleBase" id="RU367049"/>
    </source>
</evidence>
<protein>
    <recommendedName>
        <fullName evidence="8">UV excision repair protein RAD23</fullName>
    </recommendedName>
</protein>
<feature type="region of interest" description="Disordered" evidence="9">
    <location>
        <begin position="195"/>
        <end position="225"/>
    </location>
</feature>
<dbReference type="Gene3D" id="3.10.20.90">
    <property type="entry name" value="Phosphatidylinositol 3-kinase Catalytic Subunit, Chain A, domain 1"/>
    <property type="match status" value="1"/>
</dbReference>
<evidence type="ECO:0000256" key="4">
    <source>
        <dbReference type="ARBA" id="ARBA00022763"/>
    </source>
</evidence>
<evidence type="ECO:0000313" key="12">
    <source>
        <dbReference type="EMBL" id="CAH3036427.1"/>
    </source>
</evidence>
<feature type="compositionally biased region" description="Polar residues" evidence="9">
    <location>
        <begin position="133"/>
        <end position="144"/>
    </location>
</feature>
<dbReference type="InterPro" id="IPR000626">
    <property type="entry name" value="Ubiquitin-like_dom"/>
</dbReference>
<dbReference type="EMBL" id="CALNXK010000004">
    <property type="protein sequence ID" value="CAH3036427.1"/>
    <property type="molecule type" value="Genomic_DNA"/>
</dbReference>
<dbReference type="SMART" id="SM00213">
    <property type="entry name" value="UBQ"/>
    <property type="match status" value="1"/>
</dbReference>
<keyword evidence="6 8" id="KW-0234">DNA repair</keyword>
<gene>
    <name evidence="12" type="ORF">PLOB_00030970</name>
</gene>
<dbReference type="InterPro" id="IPR029071">
    <property type="entry name" value="Ubiquitin-like_domsf"/>
</dbReference>
<dbReference type="PRINTS" id="PR01839">
    <property type="entry name" value="RAD23PROTEIN"/>
</dbReference>
<dbReference type="Pfam" id="PF00627">
    <property type="entry name" value="UBA"/>
    <property type="match status" value="2"/>
</dbReference>
<evidence type="ECO:0000256" key="2">
    <source>
        <dbReference type="ARBA" id="ARBA00022553"/>
    </source>
</evidence>
<keyword evidence="5" id="KW-0647">Proteasome</keyword>
<keyword evidence="2" id="KW-0597">Phosphoprotein</keyword>
<dbReference type="Gene3D" id="1.10.10.540">
    <property type="entry name" value="XPC-binding domain"/>
    <property type="match status" value="1"/>
</dbReference>
<feature type="region of interest" description="Disordered" evidence="9">
    <location>
        <begin position="79"/>
        <end position="144"/>
    </location>
</feature>
<feature type="domain" description="UBA" evidence="10">
    <location>
        <begin position="314"/>
        <end position="355"/>
    </location>
</feature>
<dbReference type="SUPFAM" id="SSF101238">
    <property type="entry name" value="XPC-binding domain"/>
    <property type="match status" value="1"/>
</dbReference>
<evidence type="ECO:0000256" key="3">
    <source>
        <dbReference type="ARBA" id="ARBA00022737"/>
    </source>
</evidence>
<dbReference type="InterPro" id="IPR015360">
    <property type="entry name" value="XPC-bd"/>
</dbReference>
<dbReference type="InterPro" id="IPR004806">
    <property type="entry name" value="Rad23"/>
</dbReference>
<dbReference type="PANTHER" id="PTHR10621:SF0">
    <property type="entry name" value="UV EXCISION REPAIR PROTEIN RAD23"/>
    <property type="match status" value="1"/>
</dbReference>
<evidence type="ECO:0000256" key="9">
    <source>
        <dbReference type="SAM" id="MobiDB-lite"/>
    </source>
</evidence>
<dbReference type="PANTHER" id="PTHR10621">
    <property type="entry name" value="UV EXCISION REPAIR PROTEIN RAD23"/>
    <property type="match status" value="1"/>
</dbReference>
<dbReference type="PROSITE" id="PS50053">
    <property type="entry name" value="UBIQUITIN_2"/>
    <property type="match status" value="1"/>
</dbReference>
<keyword evidence="7 8" id="KW-0539">Nucleus</keyword>
<dbReference type="CDD" id="cd14377">
    <property type="entry name" value="UBA1_Rad23"/>
    <property type="match status" value="1"/>
</dbReference>
<dbReference type="InterPro" id="IPR006636">
    <property type="entry name" value="STI1_HS-bd"/>
</dbReference>
<name>A0ABN8MZD1_9CNID</name>
<comment type="similarity">
    <text evidence="1 8">Belongs to the RAD23 family.</text>
</comment>